<comment type="similarity">
    <text evidence="1">Belongs to the peptidase M16 family.</text>
</comment>
<dbReference type="SUPFAM" id="SSF63411">
    <property type="entry name" value="LuxS/MPP-like metallohydrolase"/>
    <property type="match status" value="1"/>
</dbReference>
<dbReference type="InterPro" id="IPR050361">
    <property type="entry name" value="MPP/UQCRC_Complex"/>
</dbReference>
<organism evidence="3">
    <name type="scientific">marine metagenome</name>
    <dbReference type="NCBI Taxonomy" id="408172"/>
    <lineage>
        <taxon>unclassified sequences</taxon>
        <taxon>metagenomes</taxon>
        <taxon>ecological metagenomes</taxon>
    </lineage>
</organism>
<evidence type="ECO:0000259" key="2">
    <source>
        <dbReference type="Pfam" id="PF05193"/>
    </source>
</evidence>
<dbReference type="EMBL" id="UINC01132032">
    <property type="protein sequence ID" value="SVD14091.1"/>
    <property type="molecule type" value="Genomic_DNA"/>
</dbReference>
<protein>
    <recommendedName>
        <fullName evidence="2">Peptidase M16 C-terminal domain-containing protein</fullName>
    </recommendedName>
</protein>
<dbReference type="Gene3D" id="3.30.830.10">
    <property type="entry name" value="Metalloenzyme, LuxS/M16 peptidase-like"/>
    <property type="match status" value="1"/>
</dbReference>
<proteinExistence type="inferred from homology"/>
<sequence length="261" mass="29016">PRNVVLALSGAFITQDAQTALKEHFGDWQGGPAPKMIPAAPVNTAATRKIHTYALDTRQAWIAMGHEISPVSQEARPALDVMNYILGGGHFDTRLFRATRDQRGLTNDASGFPEPGIWGPGIYPFLTSGRHEVIPLLVDLVLKEIVRIRSEPVDEEELFVAIGALADGSFQMQFEDGHATARTFAQEWISYRHHKGTERYRERVRAITEEDVLAAANNYLDPERLQLVIVGPINRVFETKNGEGGWELSDFGTVTPVFQKP</sequence>
<gene>
    <name evidence="3" type="ORF">METZ01_LOCUS366945</name>
</gene>
<feature type="non-terminal residue" evidence="3">
    <location>
        <position position="1"/>
    </location>
</feature>
<name>A0A382SYQ8_9ZZZZ</name>
<dbReference type="InterPro" id="IPR007863">
    <property type="entry name" value="Peptidase_M16_C"/>
</dbReference>
<dbReference type="GO" id="GO:0046872">
    <property type="term" value="F:metal ion binding"/>
    <property type="evidence" value="ECO:0007669"/>
    <property type="project" value="InterPro"/>
</dbReference>
<dbReference type="Pfam" id="PF05193">
    <property type="entry name" value="Peptidase_M16_C"/>
    <property type="match status" value="1"/>
</dbReference>
<dbReference type="AlphaFoldDB" id="A0A382SYQ8"/>
<feature type="domain" description="Peptidase M16 C-terminal" evidence="2">
    <location>
        <begin position="1"/>
        <end position="158"/>
    </location>
</feature>
<dbReference type="PANTHER" id="PTHR11851">
    <property type="entry name" value="METALLOPROTEASE"/>
    <property type="match status" value="1"/>
</dbReference>
<evidence type="ECO:0000256" key="1">
    <source>
        <dbReference type="ARBA" id="ARBA00007261"/>
    </source>
</evidence>
<evidence type="ECO:0000313" key="3">
    <source>
        <dbReference type="EMBL" id="SVD14091.1"/>
    </source>
</evidence>
<dbReference type="PANTHER" id="PTHR11851:SF49">
    <property type="entry name" value="MITOCHONDRIAL-PROCESSING PEPTIDASE SUBUNIT ALPHA"/>
    <property type="match status" value="1"/>
</dbReference>
<reference evidence="3" key="1">
    <citation type="submission" date="2018-05" db="EMBL/GenBank/DDBJ databases">
        <authorList>
            <person name="Lanie J.A."/>
            <person name="Ng W.-L."/>
            <person name="Kazmierczak K.M."/>
            <person name="Andrzejewski T.M."/>
            <person name="Davidsen T.M."/>
            <person name="Wayne K.J."/>
            <person name="Tettelin H."/>
            <person name="Glass J.I."/>
            <person name="Rusch D."/>
            <person name="Podicherti R."/>
            <person name="Tsui H.-C.T."/>
            <person name="Winkler M.E."/>
        </authorList>
    </citation>
    <scope>NUCLEOTIDE SEQUENCE</scope>
</reference>
<accession>A0A382SYQ8</accession>
<dbReference type="InterPro" id="IPR011249">
    <property type="entry name" value="Metalloenz_LuxS/M16"/>
</dbReference>